<dbReference type="GO" id="GO:0097347">
    <property type="term" value="C:TAM protein secretion complex"/>
    <property type="evidence" value="ECO:0007669"/>
    <property type="project" value="TreeGrafter"/>
</dbReference>
<evidence type="ECO:0000259" key="14">
    <source>
        <dbReference type="Pfam" id="PF17243"/>
    </source>
</evidence>
<evidence type="ECO:0000256" key="11">
    <source>
        <dbReference type="SAM" id="SignalP"/>
    </source>
</evidence>
<feature type="chain" id="PRO_5003777500" description="Translocation and assembly module subunit TamA" evidence="11">
    <location>
        <begin position="24"/>
        <end position="582"/>
    </location>
</feature>
<feature type="signal peptide" evidence="11">
    <location>
        <begin position="1"/>
        <end position="23"/>
    </location>
</feature>
<evidence type="ECO:0000256" key="9">
    <source>
        <dbReference type="ARBA" id="ARBA00033063"/>
    </source>
</evidence>
<gene>
    <name evidence="15" type="ORF">A359_08350</name>
</gene>
<evidence type="ECO:0000256" key="2">
    <source>
        <dbReference type="ARBA" id="ARBA00010248"/>
    </source>
</evidence>
<evidence type="ECO:0000256" key="10">
    <source>
        <dbReference type="ARBA" id="ARBA00093548"/>
    </source>
</evidence>
<keyword evidence="5" id="KW-0812">Transmembrane</keyword>
<evidence type="ECO:0000259" key="13">
    <source>
        <dbReference type="Pfam" id="PF07244"/>
    </source>
</evidence>
<keyword evidence="7" id="KW-0472">Membrane</keyword>
<accession>J3VTA7</accession>
<evidence type="ECO:0000256" key="6">
    <source>
        <dbReference type="ARBA" id="ARBA00022729"/>
    </source>
</evidence>
<dbReference type="Pfam" id="PF17243">
    <property type="entry name" value="POTRA_TamA_1"/>
    <property type="match status" value="1"/>
</dbReference>
<dbReference type="Gene3D" id="2.40.160.50">
    <property type="entry name" value="membrane protein fhac: a member of the omp85/tpsb transporter family"/>
    <property type="match status" value="1"/>
</dbReference>
<dbReference type="AlphaFoldDB" id="J3VTA7"/>
<organism evidence="15 16">
    <name type="scientific">secondary endosymbiont of Ctenarytaina eucalypti</name>
    <dbReference type="NCBI Taxonomy" id="1199245"/>
    <lineage>
        <taxon>Bacteria</taxon>
        <taxon>Pseudomonadati</taxon>
        <taxon>Pseudomonadota</taxon>
        <taxon>Gammaproteobacteria</taxon>
        <taxon>Enterobacterales</taxon>
        <taxon>Enterobacteriaceae</taxon>
        <taxon>aphid secondary symbionts</taxon>
    </lineage>
</organism>
<dbReference type="InterPro" id="IPR000184">
    <property type="entry name" value="Bac_surfAg_D15"/>
</dbReference>
<dbReference type="InterPro" id="IPR039910">
    <property type="entry name" value="D15-like"/>
</dbReference>
<evidence type="ECO:0000256" key="8">
    <source>
        <dbReference type="ARBA" id="ARBA00023237"/>
    </source>
</evidence>
<dbReference type="FunFam" id="3.10.20.310:FF:000008">
    <property type="entry name" value="Outer membrane protein, OMP85 family"/>
    <property type="match status" value="1"/>
</dbReference>
<dbReference type="GO" id="GO:0009279">
    <property type="term" value="C:cell outer membrane"/>
    <property type="evidence" value="ECO:0007669"/>
    <property type="project" value="UniProtKB-SubCell"/>
</dbReference>
<evidence type="ECO:0000313" key="16">
    <source>
        <dbReference type="Proteomes" id="UP000003936"/>
    </source>
</evidence>
<keyword evidence="8" id="KW-0998">Cell outer membrane</keyword>
<evidence type="ECO:0000256" key="1">
    <source>
        <dbReference type="ARBA" id="ARBA00004442"/>
    </source>
</evidence>
<sequence precursor="true">MKARHGRTFLFLYALLLMPQAYSATPTLQVEGISGDLQRNVCARLYTIDSEQVTASMLFQSRVDQVVREGLRALGYYSPTINFGFKSAADGSLDVLIVHVTPGKPVKIAGVTIMLRGEAQHDSDYSQWVSNSKPAIGAVLSHDAYERFKTGLSSLALRKGYFDAQFCKSQLRVSPSCYQVYWDIDFDSGQRYHFGRARFYGTQIGEEYLQSLANVQEGAPYSAALLVELNHRLAATNWFNSVVISPHCSTEKQRKTLSLDVFLTPHIRNSFETGVGYATALGPRLKTTWIKSWLNSRGHSLQTSLTLSVPEQSVDVSYKIPLLRDPLAHYYLLKGGCKREHLNNTQADSTMLHAERYWDLSSGWQKAVNVRWSLDHFIQANVTDTTMLIYPGLSINRIRQSSKLLLMPAWGISQRYSLDISNTLWGSNIDFIIYQAQNIWIRTMTEKQRFLGRGNMFWIATKNFERVPPSLRFFAGGDRSIRGYKYKSLSPKENNGLLTGASRLVTGSLEYQYKLSGKWWYAVFLDSGEAVNDIKKSTFKTGAGVGVRWYSPFGPIKLDMAIPVSDEHEHGVQFYIGLGPEL</sequence>
<dbReference type="InterPro" id="IPR010827">
    <property type="entry name" value="BamA/TamA_POTRA"/>
</dbReference>
<dbReference type="HOGENOM" id="CLU_018618_1_0_6"/>
<protein>
    <recommendedName>
        <fullName evidence="3">Translocation and assembly module subunit TamA</fullName>
    </recommendedName>
    <alternativeName>
        <fullName evidence="9">Autotransporter assembly factor TamA</fullName>
    </alternativeName>
</protein>
<evidence type="ECO:0000256" key="3">
    <source>
        <dbReference type="ARBA" id="ARBA00015419"/>
    </source>
</evidence>
<evidence type="ECO:0000256" key="5">
    <source>
        <dbReference type="ARBA" id="ARBA00022692"/>
    </source>
</evidence>
<comment type="similarity">
    <text evidence="2">Belongs to the TamA family.</text>
</comment>
<proteinExistence type="inferred from homology"/>
<reference evidence="15 16" key="1">
    <citation type="journal article" date="2012" name="Mol. Biol. Evol.">
        <title>Genome reduction and co-evolution between the primary and secondary bacterial symbionts of psyllids.</title>
        <authorList>
            <person name="Sloan D.B."/>
            <person name="Moran N.A."/>
        </authorList>
    </citation>
    <scope>NUCLEOTIDE SEQUENCE [LARGE SCALE GENOMIC DNA]</scope>
    <source>
        <strain evidence="15">Ceuc_S</strain>
    </source>
</reference>
<evidence type="ECO:0000313" key="15">
    <source>
        <dbReference type="EMBL" id="AFP85201.1"/>
    </source>
</evidence>
<dbReference type="KEGG" id="sect:A359_08350"/>
<keyword evidence="6 11" id="KW-0732">Signal</keyword>
<dbReference type="PANTHER" id="PTHR12815">
    <property type="entry name" value="SORTING AND ASSEMBLY MACHINERY SAMM50 PROTEIN FAMILY MEMBER"/>
    <property type="match status" value="1"/>
</dbReference>
<feature type="domain" description="TamA POTRA" evidence="14">
    <location>
        <begin position="28"/>
        <end position="102"/>
    </location>
</feature>
<feature type="domain" description="POTRA" evidence="13">
    <location>
        <begin position="192"/>
        <end position="262"/>
    </location>
</feature>
<dbReference type="GO" id="GO:0009306">
    <property type="term" value="P:protein secretion"/>
    <property type="evidence" value="ECO:0007669"/>
    <property type="project" value="TreeGrafter"/>
</dbReference>
<keyword evidence="16" id="KW-1185">Reference proteome</keyword>
<dbReference type="Gene3D" id="3.10.20.310">
    <property type="entry name" value="membrane protein fhac"/>
    <property type="match status" value="3"/>
</dbReference>
<dbReference type="PANTHER" id="PTHR12815:SF47">
    <property type="entry name" value="TRANSLOCATION AND ASSEMBLY MODULE SUBUNIT TAMA"/>
    <property type="match status" value="1"/>
</dbReference>
<comment type="subcellular location">
    <subcellularLocation>
        <location evidence="1">Cell outer membrane</location>
    </subcellularLocation>
</comment>
<evidence type="ECO:0000256" key="4">
    <source>
        <dbReference type="ARBA" id="ARBA00022452"/>
    </source>
</evidence>
<evidence type="ECO:0000259" key="12">
    <source>
        <dbReference type="Pfam" id="PF01103"/>
    </source>
</evidence>
<dbReference type="Pfam" id="PF07244">
    <property type="entry name" value="POTRA"/>
    <property type="match status" value="1"/>
</dbReference>
<dbReference type="Pfam" id="PF01103">
    <property type="entry name" value="Omp85"/>
    <property type="match status" value="1"/>
</dbReference>
<feature type="domain" description="Bacterial surface antigen (D15)" evidence="12">
    <location>
        <begin position="406"/>
        <end position="579"/>
    </location>
</feature>
<dbReference type="STRING" id="1199245.A359_08350"/>
<name>J3VTA7_9ENTR</name>
<keyword evidence="4" id="KW-1134">Transmembrane beta strand</keyword>
<dbReference type="EMBL" id="CP003546">
    <property type="protein sequence ID" value="AFP85201.1"/>
    <property type="molecule type" value="Genomic_DNA"/>
</dbReference>
<comment type="subunit">
    <text evidence="10">Interacts with TamB to form the translocation and assembly module (TAM).</text>
</comment>
<dbReference type="PATRIC" id="fig|1199245.3.peg.960"/>
<dbReference type="InterPro" id="IPR035243">
    <property type="entry name" value="TamA_POTRA_Dom_1"/>
</dbReference>
<dbReference type="Proteomes" id="UP000003936">
    <property type="component" value="Chromosome"/>
</dbReference>
<evidence type="ECO:0000256" key="7">
    <source>
        <dbReference type="ARBA" id="ARBA00023136"/>
    </source>
</evidence>